<evidence type="ECO:0000313" key="5">
    <source>
        <dbReference type="Proteomes" id="UP001166286"/>
    </source>
</evidence>
<dbReference type="AlphaFoldDB" id="A0AA39V519"/>
<keyword evidence="5" id="KW-1185">Reference proteome</keyword>
<dbReference type="Proteomes" id="UP001166286">
    <property type="component" value="Unassembled WGS sequence"/>
</dbReference>
<evidence type="ECO:0000256" key="2">
    <source>
        <dbReference type="SAM" id="MobiDB-lite"/>
    </source>
</evidence>
<protein>
    <recommendedName>
        <fullName evidence="3">SWIM-type domain-containing protein</fullName>
    </recommendedName>
</protein>
<accession>A0AA39V519</accession>
<evidence type="ECO:0000256" key="1">
    <source>
        <dbReference type="PROSITE-ProRule" id="PRU00325"/>
    </source>
</evidence>
<dbReference type="EMBL" id="JAFEKC020000002">
    <property type="protein sequence ID" value="KAK0516372.1"/>
    <property type="molecule type" value="Genomic_DNA"/>
</dbReference>
<feature type="compositionally biased region" description="Polar residues" evidence="2">
    <location>
        <begin position="1"/>
        <end position="12"/>
    </location>
</feature>
<dbReference type="GO" id="GO:0008270">
    <property type="term" value="F:zinc ion binding"/>
    <property type="evidence" value="ECO:0007669"/>
    <property type="project" value="UniProtKB-KW"/>
</dbReference>
<keyword evidence="1" id="KW-0862">Zinc</keyword>
<reference evidence="4" key="1">
    <citation type="submission" date="2023-03" db="EMBL/GenBank/DDBJ databases">
        <title>Complete genome of Cladonia borealis.</title>
        <authorList>
            <person name="Park H."/>
        </authorList>
    </citation>
    <scope>NUCLEOTIDE SEQUENCE</scope>
    <source>
        <strain evidence="4">ANT050790</strain>
    </source>
</reference>
<organism evidence="4 5">
    <name type="scientific">Cladonia borealis</name>
    <dbReference type="NCBI Taxonomy" id="184061"/>
    <lineage>
        <taxon>Eukaryota</taxon>
        <taxon>Fungi</taxon>
        <taxon>Dikarya</taxon>
        <taxon>Ascomycota</taxon>
        <taxon>Pezizomycotina</taxon>
        <taxon>Lecanoromycetes</taxon>
        <taxon>OSLEUM clade</taxon>
        <taxon>Lecanoromycetidae</taxon>
        <taxon>Lecanorales</taxon>
        <taxon>Lecanorineae</taxon>
        <taxon>Cladoniaceae</taxon>
        <taxon>Cladonia</taxon>
    </lineage>
</organism>
<gene>
    <name evidence="4" type="ORF">JMJ35_000975</name>
</gene>
<proteinExistence type="predicted"/>
<keyword evidence="1" id="KW-0863">Zinc-finger</keyword>
<keyword evidence="1" id="KW-0479">Metal-binding</keyword>
<dbReference type="InterPro" id="IPR007527">
    <property type="entry name" value="Znf_SWIM"/>
</dbReference>
<sequence length="501" mass="56768">MSEQARMFQSLNLDDMPVTRSGLRTSQEPQRGATSPRARGRGRGRGPSRVQTPVPPIDPTTAYSGIEYDTNSFSPTFAESARKGLQSEMVVDQVQRHGSGSDSYYAFQISKPVSVHIHDPAGSSDRIIECTCDKYKDTETPCKHIWWLFAGLHKILIVEQGFEPGTAARRPIQPVLTTIFRQMYPLIPEERLDTLPRELNQVGVEDPEVLVADLDARKDTVCDILAGFNNRPTKTPEELKDEFVEDVLLLPSSEILVEGNLHATIYRLAMRDDGFYTRLQEIVPNDARAKQYYDTLYIRAQEGLERLTTYATNGPRSPRDLTVPECARVLRSLVNQMCQNKDARNAVAPLGAVVASRLAVILVRLIDRVLDLNQDIYANTRWNRIAPANEHSRDRNLFAYLIGDPPTAWASDWKTDYFVIDRLRGFPVNEWEHLTERLDTIRWRIEKLDTATFPMASRYAHQIDEMLGNSTATTQIDAMLRDPTAPRFEPSRPPSQMPGLE</sequence>
<dbReference type="PROSITE" id="PS50966">
    <property type="entry name" value="ZF_SWIM"/>
    <property type="match status" value="1"/>
</dbReference>
<feature type="region of interest" description="Disordered" evidence="2">
    <location>
        <begin position="482"/>
        <end position="501"/>
    </location>
</feature>
<evidence type="ECO:0000313" key="4">
    <source>
        <dbReference type="EMBL" id="KAK0516372.1"/>
    </source>
</evidence>
<feature type="region of interest" description="Disordered" evidence="2">
    <location>
        <begin position="1"/>
        <end position="65"/>
    </location>
</feature>
<name>A0AA39V519_9LECA</name>
<feature type="domain" description="SWIM-type" evidence="3">
    <location>
        <begin position="113"/>
        <end position="153"/>
    </location>
</feature>
<feature type="compositionally biased region" description="Pro residues" evidence="2">
    <location>
        <begin position="491"/>
        <end position="501"/>
    </location>
</feature>
<comment type="caution">
    <text evidence="4">The sequence shown here is derived from an EMBL/GenBank/DDBJ whole genome shotgun (WGS) entry which is preliminary data.</text>
</comment>
<evidence type="ECO:0000259" key="3">
    <source>
        <dbReference type="PROSITE" id="PS50966"/>
    </source>
</evidence>